<feature type="domain" description="Casparian strip membrane protein" evidence="10">
    <location>
        <begin position="32"/>
        <end position="182"/>
    </location>
</feature>
<keyword evidence="4 8" id="KW-1003">Cell membrane</keyword>
<comment type="subunit">
    <text evidence="3 8">Homodimer and heterodimers.</text>
</comment>
<feature type="compositionally biased region" description="Pro residues" evidence="9">
    <location>
        <begin position="10"/>
        <end position="21"/>
    </location>
</feature>
<dbReference type="GO" id="GO:0005886">
    <property type="term" value="C:plasma membrane"/>
    <property type="evidence" value="ECO:0007669"/>
    <property type="project" value="UniProtKB-SubCell"/>
</dbReference>
<dbReference type="PANTHER" id="PTHR36488:SF8">
    <property type="entry name" value="CASP-LIKE PROTEIN 1U1"/>
    <property type="match status" value="1"/>
</dbReference>
<feature type="transmembrane region" description="Helical" evidence="8">
    <location>
        <begin position="121"/>
        <end position="144"/>
    </location>
</feature>
<protein>
    <recommendedName>
        <fullName evidence="8">CASP-like protein</fullName>
    </recommendedName>
</protein>
<evidence type="ECO:0000256" key="5">
    <source>
        <dbReference type="ARBA" id="ARBA00022692"/>
    </source>
</evidence>
<reference evidence="11 12" key="1">
    <citation type="journal article" date="2021" name="Commun. Biol.">
        <title>The genome of Shorea leprosula (Dipterocarpaceae) highlights the ecological relevance of drought in aseasonal tropical rainforests.</title>
        <authorList>
            <person name="Ng K.K.S."/>
            <person name="Kobayashi M.J."/>
            <person name="Fawcett J.A."/>
            <person name="Hatakeyama M."/>
            <person name="Paape T."/>
            <person name="Ng C.H."/>
            <person name="Ang C.C."/>
            <person name="Tnah L.H."/>
            <person name="Lee C.T."/>
            <person name="Nishiyama T."/>
            <person name="Sese J."/>
            <person name="O'Brien M.J."/>
            <person name="Copetti D."/>
            <person name="Mohd Noor M.I."/>
            <person name="Ong R.C."/>
            <person name="Putra M."/>
            <person name="Sireger I.Z."/>
            <person name="Indrioko S."/>
            <person name="Kosugi Y."/>
            <person name="Izuno A."/>
            <person name="Isagi Y."/>
            <person name="Lee S.L."/>
            <person name="Shimizu K.K."/>
        </authorList>
    </citation>
    <scope>NUCLEOTIDE SEQUENCE [LARGE SCALE GENOMIC DNA]</scope>
    <source>
        <strain evidence="11">214</strain>
    </source>
</reference>
<gene>
    <name evidence="11" type="ORF">SLEP1_g46853</name>
</gene>
<keyword evidence="6 8" id="KW-1133">Transmembrane helix</keyword>
<evidence type="ECO:0000256" key="4">
    <source>
        <dbReference type="ARBA" id="ARBA00022475"/>
    </source>
</evidence>
<keyword evidence="7 8" id="KW-0472">Membrane</keyword>
<evidence type="ECO:0000256" key="6">
    <source>
        <dbReference type="ARBA" id="ARBA00022989"/>
    </source>
</evidence>
<evidence type="ECO:0000259" key="10">
    <source>
        <dbReference type="Pfam" id="PF04535"/>
    </source>
</evidence>
<evidence type="ECO:0000313" key="11">
    <source>
        <dbReference type="EMBL" id="GKV39015.1"/>
    </source>
</evidence>
<evidence type="ECO:0000256" key="1">
    <source>
        <dbReference type="ARBA" id="ARBA00004651"/>
    </source>
</evidence>
<dbReference type="InterPro" id="IPR044173">
    <property type="entry name" value="CASPL"/>
</dbReference>
<feature type="transmembrane region" description="Helical" evidence="8">
    <location>
        <begin position="170"/>
        <end position="194"/>
    </location>
</feature>
<dbReference type="AlphaFoldDB" id="A0AAV5LPG9"/>
<dbReference type="Proteomes" id="UP001054252">
    <property type="component" value="Unassembled WGS sequence"/>
</dbReference>
<dbReference type="InterPro" id="IPR006702">
    <property type="entry name" value="CASP_dom"/>
</dbReference>
<keyword evidence="5 8" id="KW-0812">Transmembrane</keyword>
<name>A0AAV5LPG9_9ROSI</name>
<dbReference type="InterPro" id="IPR006459">
    <property type="entry name" value="CASP/CASPL"/>
</dbReference>
<dbReference type="NCBIfam" id="TIGR01569">
    <property type="entry name" value="A_tha_TIGR01569"/>
    <property type="match status" value="1"/>
</dbReference>
<dbReference type="Pfam" id="PF04535">
    <property type="entry name" value="CASP_dom"/>
    <property type="match status" value="1"/>
</dbReference>
<keyword evidence="12" id="KW-1185">Reference proteome</keyword>
<evidence type="ECO:0000313" key="12">
    <source>
        <dbReference type="Proteomes" id="UP001054252"/>
    </source>
</evidence>
<dbReference type="EMBL" id="BPVZ01000132">
    <property type="protein sequence ID" value="GKV39015.1"/>
    <property type="molecule type" value="Genomic_DNA"/>
</dbReference>
<evidence type="ECO:0000256" key="9">
    <source>
        <dbReference type="SAM" id="MobiDB-lite"/>
    </source>
</evidence>
<evidence type="ECO:0000256" key="3">
    <source>
        <dbReference type="ARBA" id="ARBA00011489"/>
    </source>
</evidence>
<comment type="subcellular location">
    <subcellularLocation>
        <location evidence="1 8">Cell membrane</location>
        <topology evidence="1 8">Multi-pass membrane protein</topology>
    </subcellularLocation>
</comment>
<feature type="transmembrane region" description="Helical" evidence="8">
    <location>
        <begin position="35"/>
        <end position="55"/>
    </location>
</feature>
<dbReference type="PANTHER" id="PTHR36488">
    <property type="entry name" value="CASP-LIKE PROTEIN 1U1"/>
    <property type="match status" value="1"/>
</dbReference>
<feature type="transmembrane region" description="Helical" evidence="8">
    <location>
        <begin position="82"/>
        <end position="109"/>
    </location>
</feature>
<evidence type="ECO:0000256" key="8">
    <source>
        <dbReference type="RuleBase" id="RU361233"/>
    </source>
</evidence>
<feature type="region of interest" description="Disordered" evidence="9">
    <location>
        <begin position="1"/>
        <end position="21"/>
    </location>
</feature>
<sequence length="200" mass="21466">MASTDKPTDPEVPPPPPPPRPAPSPCWTDCFALDVALRVLLLAAAITAVVVMVTSQQTKPSSVPSAINSLVRSPVKFNHSPAFIYFVAALSVAGLYSIITIIASISVILKPEFSKKFLLHFAFWDLLILGVVASAVGAAGAIAYTELKGNRHVDWTKVCYVYDRHCKHLAASLAVALFAAVLLALLAILSILSLHKRIRD</sequence>
<accession>A0AAV5LPG9</accession>
<evidence type="ECO:0000256" key="2">
    <source>
        <dbReference type="ARBA" id="ARBA00007651"/>
    </source>
</evidence>
<comment type="similarity">
    <text evidence="2 8">Belongs to the Casparian strip membrane proteins (CASP) family.</text>
</comment>
<organism evidence="11 12">
    <name type="scientific">Rubroshorea leprosula</name>
    <dbReference type="NCBI Taxonomy" id="152421"/>
    <lineage>
        <taxon>Eukaryota</taxon>
        <taxon>Viridiplantae</taxon>
        <taxon>Streptophyta</taxon>
        <taxon>Embryophyta</taxon>
        <taxon>Tracheophyta</taxon>
        <taxon>Spermatophyta</taxon>
        <taxon>Magnoliopsida</taxon>
        <taxon>eudicotyledons</taxon>
        <taxon>Gunneridae</taxon>
        <taxon>Pentapetalae</taxon>
        <taxon>rosids</taxon>
        <taxon>malvids</taxon>
        <taxon>Malvales</taxon>
        <taxon>Dipterocarpaceae</taxon>
        <taxon>Rubroshorea</taxon>
    </lineage>
</organism>
<comment type="caution">
    <text evidence="11">The sequence shown here is derived from an EMBL/GenBank/DDBJ whole genome shotgun (WGS) entry which is preliminary data.</text>
</comment>
<proteinExistence type="inferred from homology"/>
<evidence type="ECO:0000256" key="7">
    <source>
        <dbReference type="ARBA" id="ARBA00023136"/>
    </source>
</evidence>